<evidence type="ECO:0000313" key="7">
    <source>
        <dbReference type="Proteomes" id="UP000176191"/>
    </source>
</evidence>
<name>A0A1F5F789_9BACT</name>
<reference evidence="6 7" key="1">
    <citation type="journal article" date="2016" name="Nat. Commun.">
        <title>Thousands of microbial genomes shed light on interconnected biogeochemical processes in an aquifer system.</title>
        <authorList>
            <person name="Anantharaman K."/>
            <person name="Brown C.T."/>
            <person name="Hug L.A."/>
            <person name="Sharon I."/>
            <person name="Castelle C.J."/>
            <person name="Probst A.J."/>
            <person name="Thomas B.C."/>
            <person name="Singh A."/>
            <person name="Wilkins M.J."/>
            <person name="Karaoz U."/>
            <person name="Brodie E.L."/>
            <person name="Williams K.H."/>
            <person name="Hubbard S.S."/>
            <person name="Banfield J.F."/>
        </authorList>
    </citation>
    <scope>NUCLEOTIDE SEQUENCE [LARGE SCALE GENOMIC DNA]</scope>
</reference>
<dbReference type="PANTHER" id="PTHR12532">
    <property type="entry name" value="TRANSLATIONAL ACTIVATOR OF CYTOCHROME C OXIDASE 1"/>
    <property type="match status" value="1"/>
</dbReference>
<dbReference type="EMBL" id="MFAK01000003">
    <property type="protein sequence ID" value="OGD75496.1"/>
    <property type="molecule type" value="Genomic_DNA"/>
</dbReference>
<dbReference type="InterPro" id="IPR002876">
    <property type="entry name" value="Transcrip_reg_TACO1-like"/>
</dbReference>
<proteinExistence type="inferred from homology"/>
<dbReference type="Gene3D" id="3.30.70.980">
    <property type="match status" value="1"/>
</dbReference>
<dbReference type="InterPro" id="IPR017856">
    <property type="entry name" value="Integrase-like_N"/>
</dbReference>
<keyword evidence="2" id="KW-0805">Transcription regulation</keyword>
<evidence type="ECO:0000256" key="3">
    <source>
        <dbReference type="ARBA" id="ARBA00023163"/>
    </source>
</evidence>
<evidence type="ECO:0000259" key="4">
    <source>
        <dbReference type="Pfam" id="PF01709"/>
    </source>
</evidence>
<evidence type="ECO:0000313" key="6">
    <source>
        <dbReference type="EMBL" id="OGD75496.1"/>
    </source>
</evidence>
<comment type="similarity">
    <text evidence="1">Belongs to the TACO1 family.</text>
</comment>
<dbReference type="InterPro" id="IPR029072">
    <property type="entry name" value="YebC-like"/>
</dbReference>
<dbReference type="Gene3D" id="1.10.10.200">
    <property type="match status" value="1"/>
</dbReference>
<dbReference type="FunFam" id="1.10.10.200:FF:000002">
    <property type="entry name" value="Probable transcriptional regulatory protein CLM62_37755"/>
    <property type="match status" value="1"/>
</dbReference>
<dbReference type="GO" id="GO:0005829">
    <property type="term" value="C:cytosol"/>
    <property type="evidence" value="ECO:0007669"/>
    <property type="project" value="TreeGrafter"/>
</dbReference>
<dbReference type="SUPFAM" id="SSF75625">
    <property type="entry name" value="YebC-like"/>
    <property type="match status" value="1"/>
</dbReference>
<evidence type="ECO:0000259" key="5">
    <source>
        <dbReference type="Pfam" id="PF20772"/>
    </source>
</evidence>
<dbReference type="InterPro" id="IPR026564">
    <property type="entry name" value="Transcrip_reg_TACO1-like_dom3"/>
</dbReference>
<organism evidence="6 7">
    <name type="scientific">Candidatus Collierbacteria bacterium RIFOXYA2_FULL_46_10</name>
    <dbReference type="NCBI Taxonomy" id="1817726"/>
    <lineage>
        <taxon>Bacteria</taxon>
        <taxon>Candidatus Collieribacteriota</taxon>
    </lineage>
</organism>
<keyword evidence="3" id="KW-0804">Transcription</keyword>
<feature type="domain" description="TACO1/YebC-like second and third" evidence="4">
    <location>
        <begin position="112"/>
        <end position="164"/>
    </location>
</feature>
<dbReference type="InterPro" id="IPR048300">
    <property type="entry name" value="TACO1_YebC-like_2nd/3rd_dom"/>
</dbReference>
<feature type="domain" description="TACO1/YebC-like N-terminal" evidence="5">
    <location>
        <begin position="31"/>
        <end position="104"/>
    </location>
</feature>
<evidence type="ECO:0008006" key="8">
    <source>
        <dbReference type="Google" id="ProtNLM"/>
    </source>
</evidence>
<evidence type="ECO:0000256" key="2">
    <source>
        <dbReference type="ARBA" id="ARBA00023015"/>
    </source>
</evidence>
<evidence type="ECO:0000256" key="1">
    <source>
        <dbReference type="ARBA" id="ARBA00008724"/>
    </source>
</evidence>
<dbReference type="Proteomes" id="UP000176191">
    <property type="component" value="Unassembled WGS sequence"/>
</dbReference>
<comment type="caution">
    <text evidence="6">The sequence shown here is derived from an EMBL/GenBank/DDBJ whole genome shotgun (WGS) entry which is preliminary data.</text>
</comment>
<dbReference type="InterPro" id="IPR049083">
    <property type="entry name" value="TACO1_YebC_N"/>
</dbReference>
<accession>A0A1F5F789</accession>
<protein>
    <recommendedName>
        <fullName evidence="8">Transcriptional regulatory protein</fullName>
    </recommendedName>
</protein>
<dbReference type="PANTHER" id="PTHR12532:SF0">
    <property type="entry name" value="TRANSLATIONAL ACTIVATOR OF CYTOCHROME C OXIDASE 1"/>
    <property type="match status" value="1"/>
</dbReference>
<dbReference type="AlphaFoldDB" id="A0A1F5F789"/>
<sequence length="205" mass="22507">MDLPHYLDWHGVCQLAEELENGRIDDMSGHSKWSTIKHKKAANDKVKGSVFTKMAKAITVAVKKGGGVGDPNMNFTLRLAIEKARSVNMPRENIERAIEKGTGKAEGSELVEVIIEGFAPGGVAVIIEAVTDNSNRTIAELRNLMEKHGGRMGEPGSVMYMFDRTDGEYKPKYPASGDGQEEKLGQFMEVIGEHDDVQEIYANLA</sequence>
<gene>
    <name evidence="6" type="ORF">A2228_01915</name>
</gene>
<dbReference type="Pfam" id="PF20772">
    <property type="entry name" value="TACO1_YebC_N"/>
    <property type="match status" value="1"/>
</dbReference>
<dbReference type="Pfam" id="PF01709">
    <property type="entry name" value="Transcrip_reg"/>
    <property type="match status" value="1"/>
</dbReference>